<dbReference type="Pfam" id="PF00106">
    <property type="entry name" value="adh_short"/>
    <property type="match status" value="1"/>
</dbReference>
<dbReference type="Ensembl" id="ENSOMYT00000110285.2">
    <property type="protein sequence ID" value="ENSOMYP00000101683.2"/>
    <property type="gene ID" value="ENSOMYG00000045888.2"/>
</dbReference>
<evidence type="ECO:0000313" key="1">
    <source>
        <dbReference type="Ensembl" id="ENSOMYP00000101683.2"/>
    </source>
</evidence>
<dbReference type="SUPFAM" id="SSF51735">
    <property type="entry name" value="NAD(P)-binding Rossmann-fold domains"/>
    <property type="match status" value="1"/>
</dbReference>
<reference evidence="1" key="1">
    <citation type="submission" date="2020-07" db="EMBL/GenBank/DDBJ databases">
        <title>A long reads based de novo assembly of the rainbow trout Arlee double haploid line genome.</title>
        <authorList>
            <person name="Gao G."/>
            <person name="Palti Y."/>
        </authorList>
    </citation>
    <scope>NUCLEOTIDE SEQUENCE [LARGE SCALE GENOMIC DNA]</scope>
</reference>
<keyword evidence="2" id="KW-1185">Reference proteome</keyword>
<dbReference type="Proteomes" id="UP000694395">
    <property type="component" value="Chromosome 17"/>
</dbReference>
<dbReference type="InterPro" id="IPR036291">
    <property type="entry name" value="NAD(P)-bd_dom_sf"/>
</dbReference>
<accession>A0A8C7USY9</accession>
<dbReference type="InterPro" id="IPR002347">
    <property type="entry name" value="SDR_fam"/>
</dbReference>
<dbReference type="GO" id="GO:0005811">
    <property type="term" value="C:lipid droplet"/>
    <property type="evidence" value="ECO:0007669"/>
    <property type="project" value="TreeGrafter"/>
</dbReference>
<dbReference type="PANTHER" id="PTHR24322:SF691">
    <property type="entry name" value="RETINOL DEHYDROGENASE 10-LIKE"/>
    <property type="match status" value="1"/>
</dbReference>
<name>A0A8C7USY9_ONCMY</name>
<dbReference type="AlphaFoldDB" id="A0A8C7USY9"/>
<dbReference type="Gene3D" id="3.40.50.720">
    <property type="entry name" value="NAD(P)-binding Rossmann-like Domain"/>
    <property type="match status" value="1"/>
</dbReference>
<sequence>RRYCCRIFFFTMTKAFIPQMKEQNHGHIITVASVPGLFSTTSSKFAAVGFHESLAHKLLRNLMESRPLLCVLILSTRGMFDGCKIRNEVALFLAPLEPEYCVEQAMNAILIDQSLVCIPCLTYLVCTGHPGMILHTSSSGTVAVVTYRFMGSDKCMYPFIKNKYLNGITTI</sequence>
<proteinExistence type="predicted"/>
<reference evidence="1" key="3">
    <citation type="submission" date="2025-09" db="UniProtKB">
        <authorList>
            <consortium name="Ensembl"/>
        </authorList>
    </citation>
    <scope>IDENTIFICATION</scope>
</reference>
<dbReference type="GO" id="GO:0016616">
    <property type="term" value="F:oxidoreductase activity, acting on the CH-OH group of donors, NAD or NADP as acceptor"/>
    <property type="evidence" value="ECO:0007669"/>
    <property type="project" value="TreeGrafter"/>
</dbReference>
<evidence type="ECO:0000313" key="2">
    <source>
        <dbReference type="Proteomes" id="UP000694395"/>
    </source>
</evidence>
<dbReference type="PANTHER" id="PTHR24322">
    <property type="entry name" value="PKSB"/>
    <property type="match status" value="1"/>
</dbReference>
<reference evidence="1" key="2">
    <citation type="submission" date="2025-08" db="UniProtKB">
        <authorList>
            <consortium name="Ensembl"/>
        </authorList>
    </citation>
    <scope>IDENTIFICATION</scope>
</reference>
<organism evidence="1 2">
    <name type="scientific">Oncorhynchus mykiss</name>
    <name type="common">Rainbow trout</name>
    <name type="synonym">Salmo gairdneri</name>
    <dbReference type="NCBI Taxonomy" id="8022"/>
    <lineage>
        <taxon>Eukaryota</taxon>
        <taxon>Metazoa</taxon>
        <taxon>Chordata</taxon>
        <taxon>Craniata</taxon>
        <taxon>Vertebrata</taxon>
        <taxon>Euteleostomi</taxon>
        <taxon>Actinopterygii</taxon>
        <taxon>Neopterygii</taxon>
        <taxon>Teleostei</taxon>
        <taxon>Protacanthopterygii</taxon>
        <taxon>Salmoniformes</taxon>
        <taxon>Salmonidae</taxon>
        <taxon>Salmoninae</taxon>
        <taxon>Oncorhynchus</taxon>
    </lineage>
</organism>
<protein>
    <submittedName>
        <fullName evidence="1">Retinol dehydrogenase 20</fullName>
    </submittedName>
</protein>
<dbReference type="GeneTree" id="ENSGT00940000165342"/>